<dbReference type="Proteomes" id="UP001199816">
    <property type="component" value="Unassembled WGS sequence"/>
</dbReference>
<keyword evidence="1" id="KW-0732">Signal</keyword>
<dbReference type="RefSeq" id="WP_231005088.1">
    <property type="nucleotide sequence ID" value="NZ_JAJNEC010000005.1"/>
</dbReference>
<evidence type="ECO:0000313" key="2">
    <source>
        <dbReference type="EMBL" id="MCD2423830.1"/>
    </source>
</evidence>
<sequence length="259" mass="29240">MKKPMLTCCLLVLAGCAFGQEQLITLKNDTINAFVIKRGRHSIVYNLPGDSSGRRYRIGRQWVRPVDTRTGPHSSFRERANGRLRRPAFEAGSNLLASGIKRFGINDGITAVYMSYERRFFFNRLSAVIAPQVALNKAAIGGAAGIRYSPNPQARVNFFVGNDLLIWNEDQRYYNMEHLPDKTYITRSVTKKVNRGGLLFSTGCKINAGKKWVVAPELGGGIPLWKSTNTVWKEGLQYQREQMLMETVWQAQIGVGYRF</sequence>
<keyword evidence="3" id="KW-1185">Reference proteome</keyword>
<evidence type="ECO:0008006" key="4">
    <source>
        <dbReference type="Google" id="ProtNLM"/>
    </source>
</evidence>
<protein>
    <recommendedName>
        <fullName evidence="4">Outer membrane protein beta-barrel domain-containing protein</fullName>
    </recommendedName>
</protein>
<organism evidence="2 3">
    <name type="scientific">Niabella pedocola</name>
    <dbReference type="NCBI Taxonomy" id="1752077"/>
    <lineage>
        <taxon>Bacteria</taxon>
        <taxon>Pseudomonadati</taxon>
        <taxon>Bacteroidota</taxon>
        <taxon>Chitinophagia</taxon>
        <taxon>Chitinophagales</taxon>
        <taxon>Chitinophagaceae</taxon>
        <taxon>Niabella</taxon>
    </lineage>
</organism>
<comment type="caution">
    <text evidence="2">The sequence shown here is derived from an EMBL/GenBank/DDBJ whole genome shotgun (WGS) entry which is preliminary data.</text>
</comment>
<dbReference type="PROSITE" id="PS51257">
    <property type="entry name" value="PROKAR_LIPOPROTEIN"/>
    <property type="match status" value="1"/>
</dbReference>
<accession>A0ABS8PRW5</accession>
<feature type="signal peptide" evidence="1">
    <location>
        <begin position="1"/>
        <end position="19"/>
    </location>
</feature>
<proteinExistence type="predicted"/>
<evidence type="ECO:0000313" key="3">
    <source>
        <dbReference type="Proteomes" id="UP001199816"/>
    </source>
</evidence>
<evidence type="ECO:0000256" key="1">
    <source>
        <dbReference type="SAM" id="SignalP"/>
    </source>
</evidence>
<reference evidence="2 3" key="1">
    <citation type="submission" date="2021-11" db="EMBL/GenBank/DDBJ databases">
        <title>Genomic of Niabella pedocola.</title>
        <authorList>
            <person name="Wu T."/>
        </authorList>
    </citation>
    <scope>NUCLEOTIDE SEQUENCE [LARGE SCALE GENOMIC DNA]</scope>
    <source>
        <strain evidence="2 3">JCM 31011</strain>
    </source>
</reference>
<dbReference type="EMBL" id="JAJNEC010000005">
    <property type="protein sequence ID" value="MCD2423830.1"/>
    <property type="molecule type" value="Genomic_DNA"/>
</dbReference>
<gene>
    <name evidence="2" type="ORF">LQ567_13725</name>
</gene>
<feature type="chain" id="PRO_5046426941" description="Outer membrane protein beta-barrel domain-containing protein" evidence="1">
    <location>
        <begin position="20"/>
        <end position="259"/>
    </location>
</feature>
<name>A0ABS8PRW5_9BACT</name>